<dbReference type="KEGG" id="hyg:AUC43_13445"/>
<keyword evidence="3 5" id="KW-0687">Ribonucleoprotein</keyword>
<dbReference type="InterPro" id="IPR044957">
    <property type="entry name" value="Ribosomal_bL32_bact"/>
</dbReference>
<evidence type="ECO:0000256" key="3">
    <source>
        <dbReference type="ARBA" id="ARBA00023274"/>
    </source>
</evidence>
<sequence length="76" mass="8477">MAHPKRRTSSSVRDKRRTHYKLTPKAVTLCPNTGELHLRHKAYVVDGDLYHNGQLAIKNYSKVSSAPAADTTGDDE</sequence>
<dbReference type="InterPro" id="IPR011332">
    <property type="entry name" value="Ribosomal_zn-bd"/>
</dbReference>
<accession>A0A0U4AR53</accession>
<dbReference type="SUPFAM" id="SSF57829">
    <property type="entry name" value="Zn-binding ribosomal proteins"/>
    <property type="match status" value="1"/>
</dbReference>
<name>A0A0U4AR53_9BACT</name>
<dbReference type="RefSeq" id="WP_068194512.1">
    <property type="nucleotide sequence ID" value="NZ_CP013909.1"/>
</dbReference>
<dbReference type="HAMAP" id="MF_00340">
    <property type="entry name" value="Ribosomal_bL32"/>
    <property type="match status" value="1"/>
</dbReference>
<evidence type="ECO:0000256" key="5">
    <source>
        <dbReference type="HAMAP-Rule" id="MF_00340"/>
    </source>
</evidence>
<dbReference type="PANTHER" id="PTHR35534:SF1">
    <property type="entry name" value="LARGE RIBOSOMAL SUBUNIT PROTEIN BL32"/>
    <property type="match status" value="1"/>
</dbReference>
<protein>
    <recommendedName>
        <fullName evidence="4 5">Large ribosomal subunit protein bL32</fullName>
    </recommendedName>
</protein>
<dbReference type="Proteomes" id="UP000059542">
    <property type="component" value="Chromosome"/>
</dbReference>
<dbReference type="GO" id="GO:0003735">
    <property type="term" value="F:structural constituent of ribosome"/>
    <property type="evidence" value="ECO:0007669"/>
    <property type="project" value="InterPro"/>
</dbReference>
<organism evidence="6 7">
    <name type="scientific">Hymenobacter sedentarius</name>
    <dbReference type="NCBI Taxonomy" id="1411621"/>
    <lineage>
        <taxon>Bacteria</taxon>
        <taxon>Pseudomonadati</taxon>
        <taxon>Bacteroidota</taxon>
        <taxon>Cytophagia</taxon>
        <taxon>Cytophagales</taxon>
        <taxon>Hymenobacteraceae</taxon>
        <taxon>Hymenobacter</taxon>
    </lineage>
</organism>
<evidence type="ECO:0000313" key="6">
    <source>
        <dbReference type="EMBL" id="ALW86005.1"/>
    </source>
</evidence>
<evidence type="ECO:0000313" key="7">
    <source>
        <dbReference type="Proteomes" id="UP000059542"/>
    </source>
</evidence>
<keyword evidence="7" id="KW-1185">Reference proteome</keyword>
<evidence type="ECO:0000256" key="2">
    <source>
        <dbReference type="ARBA" id="ARBA00022980"/>
    </source>
</evidence>
<evidence type="ECO:0000256" key="1">
    <source>
        <dbReference type="ARBA" id="ARBA00008560"/>
    </source>
</evidence>
<dbReference type="AlphaFoldDB" id="A0A0U4AR53"/>
<dbReference type="GO" id="GO:0006412">
    <property type="term" value="P:translation"/>
    <property type="evidence" value="ECO:0007669"/>
    <property type="project" value="UniProtKB-UniRule"/>
</dbReference>
<dbReference type="NCBIfam" id="TIGR01031">
    <property type="entry name" value="rpmF_bact"/>
    <property type="match status" value="1"/>
</dbReference>
<dbReference type="InterPro" id="IPR002677">
    <property type="entry name" value="Ribosomal_bL32"/>
</dbReference>
<dbReference type="Pfam" id="PF01783">
    <property type="entry name" value="Ribosomal_L32p"/>
    <property type="match status" value="1"/>
</dbReference>
<dbReference type="STRING" id="1411621.AUC43_13445"/>
<reference evidence="6 7" key="1">
    <citation type="submission" date="2015-12" db="EMBL/GenBank/DDBJ databases">
        <authorList>
            <person name="Shamseldin A."/>
            <person name="Moawad H."/>
            <person name="Abd El-Rahim W.M."/>
            <person name="Sadowsky M.J."/>
        </authorList>
    </citation>
    <scope>NUCLEOTIDE SEQUENCE [LARGE SCALE GENOMIC DNA]</scope>
    <source>
        <strain evidence="6 7">DG5B</strain>
    </source>
</reference>
<gene>
    <name evidence="5" type="primary">rpmF</name>
    <name evidence="6" type="ORF">AUC43_13445</name>
</gene>
<proteinExistence type="inferred from homology"/>
<dbReference type="EMBL" id="CP013909">
    <property type="protein sequence ID" value="ALW86005.1"/>
    <property type="molecule type" value="Genomic_DNA"/>
</dbReference>
<comment type="similarity">
    <text evidence="1 5">Belongs to the bacterial ribosomal protein bL32 family.</text>
</comment>
<dbReference type="PANTHER" id="PTHR35534">
    <property type="entry name" value="50S RIBOSOMAL PROTEIN L32"/>
    <property type="match status" value="1"/>
</dbReference>
<dbReference type="OrthoDB" id="9812874at2"/>
<keyword evidence="2 5" id="KW-0689">Ribosomal protein</keyword>
<dbReference type="GO" id="GO:0015934">
    <property type="term" value="C:large ribosomal subunit"/>
    <property type="evidence" value="ECO:0007669"/>
    <property type="project" value="InterPro"/>
</dbReference>
<evidence type="ECO:0000256" key="4">
    <source>
        <dbReference type="ARBA" id="ARBA00035178"/>
    </source>
</evidence>